<dbReference type="InterPro" id="IPR005801">
    <property type="entry name" value="ADC_synthase"/>
</dbReference>
<dbReference type="Proteomes" id="UP000324748">
    <property type="component" value="Unassembled WGS sequence"/>
</dbReference>
<dbReference type="PANTHER" id="PTHR11236:SF18">
    <property type="entry name" value="AMINODEOXYCHORISMATE SYNTHASE"/>
    <property type="match status" value="1"/>
</dbReference>
<dbReference type="InterPro" id="IPR015890">
    <property type="entry name" value="Chorismate_C"/>
</dbReference>
<proteinExistence type="predicted"/>
<accession>A0A5B0LHL0</accession>
<dbReference type="AlphaFoldDB" id="A0A5B0LHL0"/>
<evidence type="ECO:0000259" key="1">
    <source>
        <dbReference type="Pfam" id="PF00425"/>
    </source>
</evidence>
<keyword evidence="3" id="KW-1185">Reference proteome</keyword>
<dbReference type="GO" id="GO:0005737">
    <property type="term" value="C:cytoplasm"/>
    <property type="evidence" value="ECO:0007669"/>
    <property type="project" value="TreeGrafter"/>
</dbReference>
<dbReference type="GO" id="GO:0008153">
    <property type="term" value="P:4-aminobenzoate biosynthetic process"/>
    <property type="evidence" value="ECO:0007669"/>
    <property type="project" value="TreeGrafter"/>
</dbReference>
<evidence type="ECO:0000313" key="3">
    <source>
        <dbReference type="Proteomes" id="UP000324748"/>
    </source>
</evidence>
<dbReference type="GO" id="GO:0000162">
    <property type="term" value="P:L-tryptophan biosynthetic process"/>
    <property type="evidence" value="ECO:0007669"/>
    <property type="project" value="TreeGrafter"/>
</dbReference>
<dbReference type="GO" id="GO:0046820">
    <property type="term" value="F:4-amino-4-deoxychorismate synthase activity"/>
    <property type="evidence" value="ECO:0007669"/>
    <property type="project" value="TreeGrafter"/>
</dbReference>
<dbReference type="Pfam" id="PF00425">
    <property type="entry name" value="Chorismate_bind"/>
    <property type="match status" value="1"/>
</dbReference>
<dbReference type="InterPro" id="IPR019999">
    <property type="entry name" value="Anth_synth_I-like"/>
</dbReference>
<dbReference type="SUPFAM" id="SSF56322">
    <property type="entry name" value="ADC synthase"/>
    <property type="match status" value="1"/>
</dbReference>
<feature type="domain" description="Chorismate-utilising enzyme C-terminal" evidence="1">
    <location>
        <begin position="1"/>
        <end position="140"/>
    </location>
</feature>
<name>A0A5B0LHL0_PUCGR</name>
<dbReference type="OrthoDB" id="2502349at2759"/>
<dbReference type="EMBL" id="VSWC01000206">
    <property type="protein sequence ID" value="KAA1063849.1"/>
    <property type="molecule type" value="Genomic_DNA"/>
</dbReference>
<reference evidence="2 3" key="1">
    <citation type="submission" date="2019-05" db="EMBL/GenBank/DDBJ databases">
        <title>Emergence of the Ug99 lineage of the wheat stem rust pathogen through somatic hybridization.</title>
        <authorList>
            <person name="Li F."/>
            <person name="Upadhyaya N.M."/>
            <person name="Sperschneider J."/>
            <person name="Matny O."/>
            <person name="Nguyen-Phuc H."/>
            <person name="Mago R."/>
            <person name="Raley C."/>
            <person name="Miller M.E."/>
            <person name="Silverstein K.A.T."/>
            <person name="Henningsen E."/>
            <person name="Hirsch C.D."/>
            <person name="Visser B."/>
            <person name="Pretorius Z.A."/>
            <person name="Steffenson B.J."/>
            <person name="Schwessinger B."/>
            <person name="Dodds P.N."/>
            <person name="Figueroa M."/>
        </authorList>
    </citation>
    <scope>NUCLEOTIDE SEQUENCE [LARGE SCALE GENOMIC DNA]</scope>
    <source>
        <strain evidence="2">21-0</strain>
    </source>
</reference>
<protein>
    <submittedName>
        <fullName evidence="2">Protein phosphatase PP2A regulatory subunit B</fullName>
    </submittedName>
</protein>
<gene>
    <name evidence="2" type="primary">PAB1_1</name>
    <name evidence="2" type="ORF">PGT21_000584</name>
</gene>
<comment type="caution">
    <text evidence="2">The sequence shown here is derived from an EMBL/GenBank/DDBJ whole genome shotgun (WGS) entry which is preliminary data.</text>
</comment>
<dbReference type="PRINTS" id="PR00095">
    <property type="entry name" value="ANTSNTHASEI"/>
</dbReference>
<organism evidence="2 3">
    <name type="scientific">Puccinia graminis f. sp. tritici</name>
    <dbReference type="NCBI Taxonomy" id="56615"/>
    <lineage>
        <taxon>Eukaryota</taxon>
        <taxon>Fungi</taxon>
        <taxon>Dikarya</taxon>
        <taxon>Basidiomycota</taxon>
        <taxon>Pucciniomycotina</taxon>
        <taxon>Pucciniomycetes</taxon>
        <taxon>Pucciniales</taxon>
        <taxon>Pucciniaceae</taxon>
        <taxon>Puccinia</taxon>
    </lineage>
</organism>
<evidence type="ECO:0000313" key="2">
    <source>
        <dbReference type="EMBL" id="KAA1063849.1"/>
    </source>
</evidence>
<sequence length="156" mass="16639">MITDLIRHDLLGFCVPGSVRVARLFGLESVATVHSLVSTVQGSLRPHLNPVDALAAAFPPGSMTGAPKLSSIEILDRLELHHPRGPYSGILGFIAIDGRSDMSVVIRTAIIRNNHITVGAGGAITSLSKKENEWNEVRLKVDAVQRSLKLSPSSSA</sequence>
<dbReference type="PANTHER" id="PTHR11236">
    <property type="entry name" value="AMINOBENZOATE/ANTHRANILATE SYNTHASE"/>
    <property type="match status" value="1"/>
</dbReference>
<dbReference type="Gene3D" id="3.60.120.10">
    <property type="entry name" value="Anthranilate synthase"/>
    <property type="match status" value="1"/>
</dbReference>